<dbReference type="GeneID" id="43587098"/>
<evidence type="ECO:0000313" key="7">
    <source>
        <dbReference type="EMBL" id="WWD15932.1"/>
    </source>
</evidence>
<dbReference type="GO" id="GO:0030170">
    <property type="term" value="F:pyridoxal phosphate binding"/>
    <property type="evidence" value="ECO:0007669"/>
    <property type="project" value="InterPro"/>
</dbReference>
<dbReference type="InterPro" id="IPR050859">
    <property type="entry name" value="Class-I_PLP-dep_aminotransf"/>
</dbReference>
<dbReference type="EMBL" id="CP144051">
    <property type="protein sequence ID" value="WWD15932.1"/>
    <property type="molecule type" value="Genomic_DNA"/>
</dbReference>
<evidence type="ECO:0000256" key="1">
    <source>
        <dbReference type="ARBA" id="ARBA00001933"/>
    </source>
</evidence>
<reference evidence="7" key="1">
    <citation type="submission" date="2017-08" db="EMBL/GenBank/DDBJ databases">
        <authorList>
            <person name="Cuomo C."/>
            <person name="Billmyre B."/>
            <person name="Heitman J."/>
        </authorList>
    </citation>
    <scope>NUCLEOTIDE SEQUENCE</scope>
    <source>
        <strain evidence="7">CBS 12478</strain>
    </source>
</reference>
<dbReference type="InterPro" id="IPR004839">
    <property type="entry name" value="Aminotransferase_I/II_large"/>
</dbReference>
<sequence length="529" mass="58803">MDAAFAIPTEARETATSLPMAKDLSHHLNRLTRNRQASSLKELYKYMSYPGMITMAGGIPHPQVFPFETLSASILPVDAFPLDPPRIPAKPKKSLMSWLFPTSQNSSFTIPKYASDPKNPATIQLSTSLQYQAATGPLALPLFLREYVAKVYKPAYADWDVLINVGATDGWAKICSLFLEFGDAILVEEWTYPGAENTFLPYEAERVAIKMDAQGLLPDHLESVLSGWDEEKRGKRRPRVLYTIPTGQNPTGATMMAERKKQIYDIYIIICEDEPYYCLGATYEKSIVAQRLEDAEKEEGAEGNEAFIKALPPSFLAFDTDGRTFSKTSAPGSRLGWITTSPLFIERLTRATEASTQAPSGFATALTTTMLQQWGFEGYIRWLRGIKATYKMRKTWLCDSLADEFDLEFDTHSALFPEKSRTITGYAKRASSAWDEKRGLKGPALITFIPPTEAVGSACGRLGEFFEPGDSADIQVLFAPGWGFDAGGDHAIGGNGFGYYRLAFSIATYEETRSAMKTFSKVLTKFFRL</sequence>
<dbReference type="PANTHER" id="PTHR42790:SF1">
    <property type="entry name" value="AROMATIC AMINO ACID AMINOTRANSFERASE, HYPOTHETICAL (EUROFUNG)"/>
    <property type="match status" value="1"/>
</dbReference>
<dbReference type="GO" id="GO:1901605">
    <property type="term" value="P:alpha-amino acid metabolic process"/>
    <property type="evidence" value="ECO:0007669"/>
    <property type="project" value="TreeGrafter"/>
</dbReference>
<comment type="cofactor">
    <cofactor evidence="1">
        <name>pyridoxal 5'-phosphate</name>
        <dbReference type="ChEBI" id="CHEBI:597326"/>
    </cofactor>
</comment>
<dbReference type="PANTHER" id="PTHR42790">
    <property type="entry name" value="AMINOTRANSFERASE"/>
    <property type="match status" value="1"/>
</dbReference>
<dbReference type="AlphaFoldDB" id="A0AAJ8LDL6"/>
<keyword evidence="4" id="KW-0808">Transferase</keyword>
<proteinExistence type="inferred from homology"/>
<evidence type="ECO:0000256" key="5">
    <source>
        <dbReference type="ARBA" id="ARBA00022898"/>
    </source>
</evidence>
<reference evidence="7" key="2">
    <citation type="submission" date="2024-01" db="EMBL/GenBank/DDBJ databases">
        <title>Comparative genomics of Cryptococcus and Kwoniella reveals pathogenesis evolution and contrasting modes of karyotype evolution via chromosome fusion or intercentromeric recombination.</title>
        <authorList>
            <person name="Coelho M.A."/>
            <person name="David-Palma M."/>
            <person name="Shea T."/>
            <person name="Bowers K."/>
            <person name="McGinley-Smith S."/>
            <person name="Mohammad A.W."/>
            <person name="Gnirke A."/>
            <person name="Yurkov A.M."/>
            <person name="Nowrousian M."/>
            <person name="Sun S."/>
            <person name="Cuomo C.A."/>
            <person name="Heitman J."/>
        </authorList>
    </citation>
    <scope>NUCLEOTIDE SEQUENCE</scope>
    <source>
        <strain evidence="7">CBS 12478</strain>
    </source>
</reference>
<keyword evidence="8" id="KW-1185">Reference proteome</keyword>
<dbReference type="SUPFAM" id="SSF53383">
    <property type="entry name" value="PLP-dependent transferases"/>
    <property type="match status" value="1"/>
</dbReference>
<protein>
    <recommendedName>
        <fullName evidence="6">Aminotransferase class I/classII large domain-containing protein</fullName>
    </recommendedName>
</protein>
<evidence type="ECO:0000256" key="4">
    <source>
        <dbReference type="ARBA" id="ARBA00022679"/>
    </source>
</evidence>
<dbReference type="Gene3D" id="3.40.640.10">
    <property type="entry name" value="Type I PLP-dependent aspartate aminotransferase-like (Major domain)"/>
    <property type="match status" value="1"/>
</dbReference>
<dbReference type="InterPro" id="IPR015424">
    <property type="entry name" value="PyrdxlP-dep_Trfase"/>
</dbReference>
<dbReference type="InterPro" id="IPR015421">
    <property type="entry name" value="PyrdxlP-dep_Trfase_major"/>
</dbReference>
<dbReference type="Proteomes" id="UP000322225">
    <property type="component" value="Chromosome 1"/>
</dbReference>
<dbReference type="CDD" id="cd00609">
    <property type="entry name" value="AAT_like"/>
    <property type="match status" value="1"/>
</dbReference>
<evidence type="ECO:0000259" key="6">
    <source>
        <dbReference type="Pfam" id="PF00155"/>
    </source>
</evidence>
<keyword evidence="3" id="KW-0032">Aminotransferase</keyword>
<comment type="similarity">
    <text evidence="2">Belongs to the class-I pyridoxal-phosphate-dependent aminotransferase family.</text>
</comment>
<evidence type="ECO:0000256" key="2">
    <source>
        <dbReference type="ARBA" id="ARBA00007441"/>
    </source>
</evidence>
<feature type="domain" description="Aminotransferase class I/classII large" evidence="6">
    <location>
        <begin position="136"/>
        <end position="407"/>
    </location>
</feature>
<keyword evidence="5" id="KW-0663">Pyridoxal phosphate</keyword>
<dbReference type="KEGG" id="ksn:43587098"/>
<dbReference type="GO" id="GO:0008483">
    <property type="term" value="F:transaminase activity"/>
    <property type="evidence" value="ECO:0007669"/>
    <property type="project" value="UniProtKB-KW"/>
</dbReference>
<accession>A0AAJ8LDL6</accession>
<organism evidence="7 8">
    <name type="scientific">Kwoniella shandongensis</name>
    <dbReference type="NCBI Taxonomy" id="1734106"/>
    <lineage>
        <taxon>Eukaryota</taxon>
        <taxon>Fungi</taxon>
        <taxon>Dikarya</taxon>
        <taxon>Basidiomycota</taxon>
        <taxon>Agaricomycotina</taxon>
        <taxon>Tremellomycetes</taxon>
        <taxon>Tremellales</taxon>
        <taxon>Cryptococcaceae</taxon>
        <taxon>Kwoniella</taxon>
    </lineage>
</organism>
<dbReference type="Pfam" id="PF00155">
    <property type="entry name" value="Aminotran_1_2"/>
    <property type="match status" value="1"/>
</dbReference>
<dbReference type="RefSeq" id="XP_065822837.1">
    <property type="nucleotide sequence ID" value="XM_065966765.1"/>
</dbReference>
<evidence type="ECO:0000313" key="8">
    <source>
        <dbReference type="Proteomes" id="UP000322225"/>
    </source>
</evidence>
<evidence type="ECO:0000256" key="3">
    <source>
        <dbReference type="ARBA" id="ARBA00022576"/>
    </source>
</evidence>
<gene>
    <name evidence="7" type="ORF">CI109_100356</name>
</gene>
<name>A0AAJ8LDL6_9TREE</name>